<dbReference type="Proteomes" id="UP001148614">
    <property type="component" value="Unassembled WGS sequence"/>
</dbReference>
<accession>A0A9W8NG40</accession>
<organism evidence="1 2">
    <name type="scientific">Xylaria arbuscula</name>
    <dbReference type="NCBI Taxonomy" id="114810"/>
    <lineage>
        <taxon>Eukaryota</taxon>
        <taxon>Fungi</taxon>
        <taxon>Dikarya</taxon>
        <taxon>Ascomycota</taxon>
        <taxon>Pezizomycotina</taxon>
        <taxon>Sordariomycetes</taxon>
        <taxon>Xylariomycetidae</taxon>
        <taxon>Xylariales</taxon>
        <taxon>Xylariaceae</taxon>
        <taxon>Xylaria</taxon>
    </lineage>
</organism>
<sequence length="133" mass="14647">MQSNTGFSMAEVGEAERYQNAQAYQGSPTPRQINRGVLRPFYLPSLLWPLPSLPPRVISAASVSTPAQYRTARPTPPTVTTGAPSSAAVTLAAHAKRFDERQPRMMIDITLLDIYVNTTRGLQSAIETDCMYF</sequence>
<evidence type="ECO:0000313" key="2">
    <source>
        <dbReference type="Proteomes" id="UP001148614"/>
    </source>
</evidence>
<keyword evidence="2" id="KW-1185">Reference proteome</keyword>
<gene>
    <name evidence="1" type="ORF">NPX13_g4563</name>
</gene>
<proteinExistence type="predicted"/>
<dbReference type="EMBL" id="JANPWZ010000654">
    <property type="protein sequence ID" value="KAJ3573826.1"/>
    <property type="molecule type" value="Genomic_DNA"/>
</dbReference>
<protein>
    <submittedName>
        <fullName evidence="1">Uncharacterized protein</fullName>
    </submittedName>
</protein>
<evidence type="ECO:0000313" key="1">
    <source>
        <dbReference type="EMBL" id="KAJ3573826.1"/>
    </source>
</evidence>
<name>A0A9W8NG40_9PEZI</name>
<reference evidence="1" key="1">
    <citation type="submission" date="2022-07" db="EMBL/GenBank/DDBJ databases">
        <title>Genome Sequence of Xylaria arbuscula.</title>
        <authorList>
            <person name="Buettner E."/>
        </authorList>
    </citation>
    <scope>NUCLEOTIDE SEQUENCE</scope>
    <source>
        <strain evidence="1">VT107</strain>
    </source>
</reference>
<comment type="caution">
    <text evidence="1">The sequence shown here is derived from an EMBL/GenBank/DDBJ whole genome shotgun (WGS) entry which is preliminary data.</text>
</comment>
<dbReference type="AlphaFoldDB" id="A0A9W8NG40"/>